<dbReference type="FunFam" id="2.40.50.140:FF:000036">
    <property type="entry name" value="30S ribosomal protein S1"/>
    <property type="match status" value="1"/>
</dbReference>
<dbReference type="CDD" id="cd05687">
    <property type="entry name" value="S1_RPS1_repeat_ec1_hs1"/>
    <property type="match status" value="1"/>
</dbReference>
<evidence type="ECO:0000256" key="7">
    <source>
        <dbReference type="ARBA" id="ARBA00035517"/>
    </source>
</evidence>
<dbReference type="InterPro" id="IPR003029">
    <property type="entry name" value="S1_domain"/>
</dbReference>
<dbReference type="AlphaFoldDB" id="A0A484ZV47"/>
<dbReference type="PROSITE" id="PS50126">
    <property type="entry name" value="S1"/>
    <property type="match status" value="6"/>
</dbReference>
<dbReference type="CDD" id="cd05688">
    <property type="entry name" value="S1_RPS1_repeat_ec3"/>
    <property type="match status" value="1"/>
</dbReference>
<evidence type="ECO:0000256" key="3">
    <source>
        <dbReference type="ARBA" id="ARBA00022884"/>
    </source>
</evidence>
<feature type="domain" description="S1 motif" evidence="8">
    <location>
        <begin position="312"/>
        <end position="382"/>
    </location>
</feature>
<evidence type="ECO:0000256" key="2">
    <source>
        <dbReference type="ARBA" id="ARBA00022737"/>
    </source>
</evidence>
<dbReference type="Pfam" id="PF00575">
    <property type="entry name" value="S1"/>
    <property type="match status" value="6"/>
</dbReference>
<dbReference type="NCBIfam" id="NF004951">
    <property type="entry name" value="PRK06299.1-1"/>
    <property type="match status" value="1"/>
</dbReference>
<name>A0A484ZV47_9GAMM</name>
<proteinExistence type="inferred from homology"/>
<evidence type="ECO:0000313" key="10">
    <source>
        <dbReference type="Proteomes" id="UP000373449"/>
    </source>
</evidence>
<dbReference type="InterPro" id="IPR035104">
    <property type="entry name" value="Ribosomal_protein_S1-like"/>
</dbReference>
<gene>
    <name evidence="9" type="primary">rpsA</name>
    <name evidence="9" type="ORF">NCTC12282_05350</name>
</gene>
<dbReference type="PANTHER" id="PTHR10724">
    <property type="entry name" value="30S RIBOSOMAL PROTEIN S1"/>
    <property type="match status" value="1"/>
</dbReference>
<dbReference type="CDD" id="cd04465">
    <property type="entry name" value="S1_RPS1_repeat_ec2_hs2"/>
    <property type="match status" value="1"/>
</dbReference>
<organism evidence="9 10">
    <name type="scientific">Budvicia aquatica</name>
    <dbReference type="NCBI Taxonomy" id="82979"/>
    <lineage>
        <taxon>Bacteria</taxon>
        <taxon>Pseudomonadati</taxon>
        <taxon>Pseudomonadota</taxon>
        <taxon>Gammaproteobacteria</taxon>
        <taxon>Enterobacterales</taxon>
        <taxon>Budviciaceae</taxon>
        <taxon>Budvicia</taxon>
    </lineage>
</organism>
<dbReference type="FunFam" id="2.40.50.140:FF:000021">
    <property type="entry name" value="30S ribosomal protein S1"/>
    <property type="match status" value="1"/>
</dbReference>
<evidence type="ECO:0000256" key="6">
    <source>
        <dbReference type="ARBA" id="ARBA00035293"/>
    </source>
</evidence>
<protein>
    <recommendedName>
        <fullName evidence="6">Small ribosomal subunit protein bS1</fullName>
    </recommendedName>
    <alternativeName>
        <fullName evidence="7">30S ribosomal protein S1</fullName>
    </alternativeName>
</protein>
<dbReference type="GO" id="GO:0003729">
    <property type="term" value="F:mRNA binding"/>
    <property type="evidence" value="ECO:0007669"/>
    <property type="project" value="TreeGrafter"/>
</dbReference>
<dbReference type="NCBIfam" id="NF004954">
    <property type="entry name" value="PRK06299.1-4"/>
    <property type="match status" value="1"/>
</dbReference>
<dbReference type="NCBIfam" id="NF004952">
    <property type="entry name" value="PRK06299.1-2"/>
    <property type="match status" value="1"/>
</dbReference>
<dbReference type="EMBL" id="CAADJA010000002">
    <property type="protein sequence ID" value="VFS51701.1"/>
    <property type="molecule type" value="Genomic_DNA"/>
</dbReference>
<dbReference type="GO" id="GO:0006412">
    <property type="term" value="P:translation"/>
    <property type="evidence" value="ECO:0007669"/>
    <property type="project" value="InterPro"/>
</dbReference>
<evidence type="ECO:0000259" key="8">
    <source>
        <dbReference type="PROSITE" id="PS50126"/>
    </source>
</evidence>
<dbReference type="Gene3D" id="2.40.50.140">
    <property type="entry name" value="Nucleic acid-binding proteins"/>
    <property type="match status" value="6"/>
</dbReference>
<feature type="domain" description="S1 motif" evidence="8">
    <location>
        <begin position="399"/>
        <end position="469"/>
    </location>
</feature>
<dbReference type="CDD" id="cd05691">
    <property type="entry name" value="S1_RPS1_repeat_ec6"/>
    <property type="match status" value="1"/>
</dbReference>
<dbReference type="FunFam" id="2.40.50.140:FF:000017">
    <property type="entry name" value="30S ribosomal protein S1"/>
    <property type="match status" value="1"/>
</dbReference>
<accession>A0A484ZV47</accession>
<feature type="domain" description="S1 motif" evidence="8">
    <location>
        <begin position="56"/>
        <end position="122"/>
    </location>
</feature>
<sequence length="595" mass="65385">MCVTLLQGCKQGIYNNPIGLDVRWTLNLRILKINNMTESFAQLFEESLKTIETRPGSIVRGVVVAIDKDVVLVDAGLKSESAIPVEQFKNAQGELEIQVGDEVDVALDAIEDGFGETLLSREKAKRHEAWITLEKASEEAATVIGIINGKVKGGFTVELNGIRAFLPGSLVDVRPVRDTLHLEGKELEFKVIKLDQKRNNVVVSRRAVIESENSAERDQLLENLQEGMEVKGIVKNLTDYGAFVDLGGVDGLLHITDMAWKRVKHPSEIVNVGDEILVKVLKFDRDRTRVSLGLKQLGEDPWVAIAKRYPESTKLTGRVTNLTDYGCFVEIEEGVEGLVHVSEMDWTNKNIHPSKVVNVGDVVEVMVLDIDEERRRISLGLKQCKMNPWQQFAETHNKGERVEGKIKSITDFGIFIGLDGGIDGLVHLSDISWNVVGEEAVRDYKKGDEIAAVVLQVDAERERISLGVKQLAEDPFNNYLAINKKGAIVTGKVTAVDAKGATVELAGGVEGYLRASEATRDRVEDATLVLSVGDEVEAKYTGVDRKNRIISLSVRAKDEADEKEAVATVNNSTAKQEDGGFSNAMAEAFKAAKGE</sequence>
<feature type="domain" description="S1 motif" evidence="8">
    <location>
        <begin position="140"/>
        <end position="206"/>
    </location>
</feature>
<dbReference type="GO" id="GO:0022627">
    <property type="term" value="C:cytosolic small ribosomal subunit"/>
    <property type="evidence" value="ECO:0007669"/>
    <property type="project" value="TreeGrafter"/>
</dbReference>
<dbReference type="NCBIfam" id="TIGR00717">
    <property type="entry name" value="rpsA"/>
    <property type="match status" value="1"/>
</dbReference>
<dbReference type="InterPro" id="IPR012340">
    <property type="entry name" value="NA-bd_OB-fold"/>
</dbReference>
<dbReference type="PRINTS" id="PR00681">
    <property type="entry name" value="RIBOSOMALS1"/>
</dbReference>
<dbReference type="FunFam" id="2.40.50.140:FF:000018">
    <property type="entry name" value="30S ribosomal protein S1"/>
    <property type="match status" value="1"/>
</dbReference>
<evidence type="ECO:0000313" key="9">
    <source>
        <dbReference type="EMBL" id="VFS51701.1"/>
    </source>
</evidence>
<dbReference type="FunFam" id="2.40.50.140:FF:000016">
    <property type="entry name" value="30S ribosomal protein S1"/>
    <property type="match status" value="1"/>
</dbReference>
<reference evidence="9 10" key="1">
    <citation type="submission" date="2019-03" db="EMBL/GenBank/DDBJ databases">
        <authorList>
            <consortium name="Pathogen Informatics"/>
        </authorList>
    </citation>
    <scope>NUCLEOTIDE SEQUENCE [LARGE SCALE GENOMIC DNA]</scope>
    <source>
        <strain evidence="9 10">NCTC12282</strain>
    </source>
</reference>
<feature type="domain" description="S1 motif" evidence="8">
    <location>
        <begin position="227"/>
        <end position="295"/>
    </location>
</feature>
<feature type="domain" description="S1 motif" evidence="8">
    <location>
        <begin position="486"/>
        <end position="555"/>
    </location>
</feature>
<dbReference type="Proteomes" id="UP000373449">
    <property type="component" value="Unassembled WGS sequence"/>
</dbReference>
<dbReference type="SMART" id="SM00316">
    <property type="entry name" value="S1"/>
    <property type="match status" value="6"/>
</dbReference>
<dbReference type="SUPFAM" id="SSF50249">
    <property type="entry name" value="Nucleic acid-binding proteins"/>
    <property type="match status" value="6"/>
</dbReference>
<evidence type="ECO:0000256" key="1">
    <source>
        <dbReference type="ARBA" id="ARBA00006767"/>
    </source>
</evidence>
<evidence type="ECO:0000256" key="5">
    <source>
        <dbReference type="ARBA" id="ARBA00023274"/>
    </source>
</evidence>
<keyword evidence="4 9" id="KW-0689">Ribosomal protein</keyword>
<dbReference type="PANTHER" id="PTHR10724:SF7">
    <property type="entry name" value="SMALL RIBOSOMAL SUBUNIT PROTEIN BS1C"/>
    <property type="match status" value="1"/>
</dbReference>
<comment type="similarity">
    <text evidence="1">Belongs to the bacterial ribosomal protein bS1 family.</text>
</comment>
<dbReference type="GO" id="GO:0003735">
    <property type="term" value="F:structural constituent of ribosome"/>
    <property type="evidence" value="ECO:0007669"/>
    <property type="project" value="InterPro"/>
</dbReference>
<keyword evidence="5" id="KW-0687">Ribonucleoprotein</keyword>
<dbReference type="FunFam" id="2.40.50.140:FF:000011">
    <property type="entry name" value="30S ribosomal protein S1"/>
    <property type="match status" value="1"/>
</dbReference>
<dbReference type="InterPro" id="IPR050437">
    <property type="entry name" value="Ribos_protein_bS1-like"/>
</dbReference>
<dbReference type="InterPro" id="IPR000110">
    <property type="entry name" value="Ribosomal_bS1"/>
</dbReference>
<keyword evidence="3" id="KW-0694">RNA-binding</keyword>
<evidence type="ECO:0000256" key="4">
    <source>
        <dbReference type="ARBA" id="ARBA00022980"/>
    </source>
</evidence>
<keyword evidence="2" id="KW-0677">Repeat</keyword>